<keyword evidence="2" id="KW-1185">Reference proteome</keyword>
<dbReference type="Proteomes" id="UP000011728">
    <property type="component" value="Chromosome"/>
</dbReference>
<reference evidence="1 2" key="1">
    <citation type="submission" date="2013-02" db="EMBL/GenBank/DDBJ databases">
        <title>Genome sequence of Clostridium saccharoperbutylacetonicum N1-4(HMT).</title>
        <authorList>
            <person name="Poehlein A."/>
            <person name="Daniel R."/>
        </authorList>
    </citation>
    <scope>NUCLEOTIDE SEQUENCE [LARGE SCALE GENOMIC DNA]</scope>
    <source>
        <strain evidence="2">N1-4(HMT)</strain>
    </source>
</reference>
<dbReference type="EMBL" id="CP004121">
    <property type="protein sequence ID" value="AGF56520.1"/>
    <property type="molecule type" value="Genomic_DNA"/>
</dbReference>
<protein>
    <submittedName>
        <fullName evidence="1">Uncharacterized protein</fullName>
    </submittedName>
</protein>
<sequence>MSNMMMVKKMVRGGFTLNEADELMDKLSECSERQVIDDLKQIEFESSLKTEQVLEDCLDTISGLEANEENILTINQCKRSLEFIEIATSES</sequence>
<dbReference type="RefSeq" id="WP_015392839.1">
    <property type="nucleotide sequence ID" value="NC_020291.1"/>
</dbReference>
<organism evidence="1 2">
    <name type="scientific">Clostridium saccharoperbutylacetonicum N1-4(HMT)</name>
    <dbReference type="NCBI Taxonomy" id="931276"/>
    <lineage>
        <taxon>Bacteria</taxon>
        <taxon>Bacillati</taxon>
        <taxon>Bacillota</taxon>
        <taxon>Clostridia</taxon>
        <taxon>Eubacteriales</taxon>
        <taxon>Clostridiaceae</taxon>
        <taxon>Clostridium</taxon>
    </lineage>
</organism>
<dbReference type="HOGENOM" id="CLU_2421798_0_0_9"/>
<accession>M1LTZ0</accession>
<dbReference type="AlphaFoldDB" id="M1LTZ0"/>
<evidence type="ECO:0000313" key="1">
    <source>
        <dbReference type="EMBL" id="AGF56520.1"/>
    </source>
</evidence>
<proteinExistence type="predicted"/>
<name>M1LTZ0_9CLOT</name>
<dbReference type="PATRIC" id="fig|931276.5.peg.2769"/>
<gene>
    <name evidence="1" type="ORF">Cspa_c27570</name>
</gene>
<dbReference type="KEGG" id="csr:Cspa_c27570"/>
<evidence type="ECO:0000313" key="2">
    <source>
        <dbReference type="Proteomes" id="UP000011728"/>
    </source>
</evidence>